<dbReference type="Proteomes" id="UP000095280">
    <property type="component" value="Unplaced"/>
</dbReference>
<organism evidence="2 4">
    <name type="scientific">Macrostomum lignano</name>
    <dbReference type="NCBI Taxonomy" id="282301"/>
    <lineage>
        <taxon>Eukaryota</taxon>
        <taxon>Metazoa</taxon>
        <taxon>Spiralia</taxon>
        <taxon>Lophotrochozoa</taxon>
        <taxon>Platyhelminthes</taxon>
        <taxon>Rhabditophora</taxon>
        <taxon>Macrostomorpha</taxon>
        <taxon>Macrostomida</taxon>
        <taxon>Macrostomidae</taxon>
        <taxon>Macrostomum</taxon>
    </lineage>
</organism>
<keyword evidence="2" id="KW-1185">Reference proteome</keyword>
<proteinExistence type="predicted"/>
<feature type="region of interest" description="Disordered" evidence="1">
    <location>
        <begin position="116"/>
        <end position="140"/>
    </location>
</feature>
<evidence type="ECO:0000256" key="1">
    <source>
        <dbReference type="SAM" id="MobiDB-lite"/>
    </source>
</evidence>
<evidence type="ECO:0000313" key="2">
    <source>
        <dbReference type="Proteomes" id="UP000095280"/>
    </source>
</evidence>
<evidence type="ECO:0000313" key="3">
    <source>
        <dbReference type="WBParaSite" id="maker-uti_cns_0002051-snap-gene-0.3-mRNA-1"/>
    </source>
</evidence>
<reference evidence="3 4" key="1">
    <citation type="submission" date="2016-11" db="UniProtKB">
        <authorList>
            <consortium name="WormBaseParasite"/>
        </authorList>
    </citation>
    <scope>IDENTIFICATION</scope>
</reference>
<name>A0A1I8I7G2_9PLAT</name>
<evidence type="ECO:0000313" key="4">
    <source>
        <dbReference type="WBParaSite" id="maker-uti_cns_0010309-snap-gene-0.7-mRNA-1"/>
    </source>
</evidence>
<accession>A0A1I8I7G2</accession>
<protein>
    <submittedName>
        <fullName evidence="3 4">Conserved plasma membrane protein</fullName>
    </submittedName>
</protein>
<dbReference type="WBParaSite" id="maker-uti_cns_0002051-snap-gene-0.3-mRNA-1">
    <property type="protein sequence ID" value="maker-uti_cns_0002051-snap-gene-0.3-mRNA-1"/>
    <property type="gene ID" value="maker-uti_cns_0002051-snap-gene-0.3"/>
</dbReference>
<dbReference type="WBParaSite" id="maker-uti_cns_0010309-snap-gene-0.7-mRNA-1">
    <property type="protein sequence ID" value="maker-uti_cns_0010309-snap-gene-0.7-mRNA-1"/>
    <property type="gene ID" value="maker-uti_cns_0010309-snap-gene-0.7"/>
</dbReference>
<dbReference type="AlphaFoldDB" id="A0A1I8I7G2"/>
<sequence>ELANSTPSSLHEAQCWLPICQPCHQPQYCLLGDCDKACISGCIFGGSLFLLAACLTLTVWQLCCKEHNRDPELVPATCTTAASAAADVTSGTAAVGGSGKVQVTKYGSIRNEERKATYSDPHQVATSNGLRELNNSSDEASTGFSGFYLPASPVASSVASSTQ</sequence>
<dbReference type="WBParaSite" id="maker-uti_cns_0046218-snap-gene-0.13-mRNA-1">
    <property type="protein sequence ID" value="maker-uti_cns_0046218-snap-gene-0.13-mRNA-1"/>
    <property type="gene ID" value="maker-uti_cns_0046218-snap-gene-0.13"/>
</dbReference>
<feature type="compositionally biased region" description="Polar residues" evidence="1">
    <location>
        <begin position="124"/>
        <end position="140"/>
    </location>
</feature>